<evidence type="ECO:0000313" key="5">
    <source>
        <dbReference type="Proteomes" id="UP000334990"/>
    </source>
</evidence>
<feature type="DNA-binding region" description="H-T-H motif" evidence="2">
    <location>
        <begin position="39"/>
        <end position="58"/>
    </location>
</feature>
<evidence type="ECO:0000313" key="4">
    <source>
        <dbReference type="EMBL" id="GES01216.1"/>
    </source>
</evidence>
<dbReference type="Pfam" id="PF17929">
    <property type="entry name" value="TetR_C_34"/>
    <property type="match status" value="1"/>
</dbReference>
<keyword evidence="1 2" id="KW-0238">DNA-binding</keyword>
<dbReference type="EMBL" id="BLAD01000049">
    <property type="protein sequence ID" value="GES01216.1"/>
    <property type="molecule type" value="Genomic_DNA"/>
</dbReference>
<dbReference type="InterPro" id="IPR009057">
    <property type="entry name" value="Homeodomain-like_sf"/>
</dbReference>
<dbReference type="GO" id="GO:0000976">
    <property type="term" value="F:transcription cis-regulatory region binding"/>
    <property type="evidence" value="ECO:0007669"/>
    <property type="project" value="TreeGrafter"/>
</dbReference>
<dbReference type="PANTHER" id="PTHR30055">
    <property type="entry name" value="HTH-TYPE TRANSCRIPTIONAL REGULATOR RUTR"/>
    <property type="match status" value="1"/>
</dbReference>
<organism evidence="4 5">
    <name type="scientific">Acrocarpospora corrugata</name>
    <dbReference type="NCBI Taxonomy" id="35763"/>
    <lineage>
        <taxon>Bacteria</taxon>
        <taxon>Bacillati</taxon>
        <taxon>Actinomycetota</taxon>
        <taxon>Actinomycetes</taxon>
        <taxon>Streptosporangiales</taxon>
        <taxon>Streptosporangiaceae</taxon>
        <taxon>Acrocarpospora</taxon>
    </lineage>
</organism>
<dbReference type="PANTHER" id="PTHR30055:SF178">
    <property type="entry name" value="POSSIBLE TRANSCRIPTIONAL REGULATORY PROTEIN"/>
    <property type="match status" value="1"/>
</dbReference>
<evidence type="ECO:0000259" key="3">
    <source>
        <dbReference type="PROSITE" id="PS50977"/>
    </source>
</evidence>
<accession>A0A5M3VXH8</accession>
<reference evidence="4 5" key="1">
    <citation type="submission" date="2019-10" db="EMBL/GenBank/DDBJ databases">
        <title>Whole genome shotgun sequence of Acrocarpospora corrugata NBRC 13972.</title>
        <authorList>
            <person name="Ichikawa N."/>
            <person name="Kimura A."/>
            <person name="Kitahashi Y."/>
            <person name="Komaki H."/>
            <person name="Oguchi A."/>
        </authorList>
    </citation>
    <scope>NUCLEOTIDE SEQUENCE [LARGE SCALE GENOMIC DNA]</scope>
    <source>
        <strain evidence="4 5">NBRC 13972</strain>
    </source>
</reference>
<dbReference type="InterPro" id="IPR041483">
    <property type="entry name" value="TetR_C_34"/>
</dbReference>
<dbReference type="AlphaFoldDB" id="A0A5M3VXH8"/>
<dbReference type="GO" id="GO:0003700">
    <property type="term" value="F:DNA-binding transcription factor activity"/>
    <property type="evidence" value="ECO:0007669"/>
    <property type="project" value="TreeGrafter"/>
</dbReference>
<gene>
    <name evidence="4" type="ORF">Acor_32800</name>
</gene>
<dbReference type="Gene3D" id="1.10.357.10">
    <property type="entry name" value="Tetracycline Repressor, domain 2"/>
    <property type="match status" value="1"/>
</dbReference>
<dbReference type="InterPro" id="IPR050109">
    <property type="entry name" value="HTH-type_TetR-like_transc_reg"/>
</dbReference>
<keyword evidence="5" id="KW-1185">Reference proteome</keyword>
<dbReference type="RefSeq" id="WP_155337514.1">
    <property type="nucleotide sequence ID" value="NZ_BAAABN010000079.1"/>
</dbReference>
<dbReference type="SUPFAM" id="SSF46689">
    <property type="entry name" value="Homeodomain-like"/>
    <property type="match status" value="1"/>
</dbReference>
<dbReference type="PROSITE" id="PS50977">
    <property type="entry name" value="HTH_TETR_2"/>
    <property type="match status" value="1"/>
</dbReference>
<dbReference type="InterPro" id="IPR001647">
    <property type="entry name" value="HTH_TetR"/>
</dbReference>
<name>A0A5M3VXH8_9ACTN</name>
<evidence type="ECO:0000256" key="2">
    <source>
        <dbReference type="PROSITE-ProRule" id="PRU00335"/>
    </source>
</evidence>
<evidence type="ECO:0000256" key="1">
    <source>
        <dbReference type="ARBA" id="ARBA00023125"/>
    </source>
</evidence>
<dbReference type="PRINTS" id="PR00455">
    <property type="entry name" value="HTHTETR"/>
</dbReference>
<proteinExistence type="predicted"/>
<dbReference type="Pfam" id="PF00440">
    <property type="entry name" value="TetR_N"/>
    <property type="match status" value="1"/>
</dbReference>
<feature type="domain" description="HTH tetR-type" evidence="3">
    <location>
        <begin position="16"/>
        <end position="76"/>
    </location>
</feature>
<protein>
    <submittedName>
        <fullName evidence="4">TetR family transcriptional regulator</fullName>
    </submittedName>
</protein>
<dbReference type="Proteomes" id="UP000334990">
    <property type="component" value="Unassembled WGS sequence"/>
</dbReference>
<comment type="caution">
    <text evidence="4">The sequence shown here is derived from an EMBL/GenBank/DDBJ whole genome shotgun (WGS) entry which is preliminary data.</text>
</comment>
<dbReference type="OrthoDB" id="6637160at2"/>
<sequence length="214" mass="22669">MAQVTFIRARRPEQKQLRREAILRAARELALEVGVQQVSLGGVAAAVGLAKSNVIRYFGTREEIYLELAADAWREWADAAIPLLRAGGDPIQVLSETLAARRLFCDLLGQTAGTLEHNVSLAAARTFKQVMLQAVAELGAEVGAAHPGLTGSEGVELVMAAAALAGTLHPVVNPSPVLIELYAQEPELAAACPRMIPTLVRTLAALAIGLPALR</sequence>